<name>A0A6J6R246_9ZZZZ</name>
<dbReference type="EMBL" id="CAEZXS010000292">
    <property type="protein sequence ID" value="CAB4717172.1"/>
    <property type="molecule type" value="Genomic_DNA"/>
</dbReference>
<organism evidence="1">
    <name type="scientific">freshwater metagenome</name>
    <dbReference type="NCBI Taxonomy" id="449393"/>
    <lineage>
        <taxon>unclassified sequences</taxon>
        <taxon>metagenomes</taxon>
        <taxon>ecological metagenomes</taxon>
    </lineage>
</organism>
<proteinExistence type="predicted"/>
<sequence length="137" mass="14400">MDALQTLDEMNRLLNISDGETVNTSMRLPVSLRDAAALAVTQFGAAPSTTSLTAAALRHALETVVMEAALQMHYEQHPSAEPTLGEIALALALQDASPLADRPDLIASAAVEVAARRPDADADDVLLWAEAQLLGTA</sequence>
<reference evidence="1" key="1">
    <citation type="submission" date="2020-05" db="EMBL/GenBank/DDBJ databases">
        <authorList>
            <person name="Chiriac C."/>
            <person name="Salcher M."/>
            <person name="Ghai R."/>
            <person name="Kavagutti S V."/>
        </authorList>
    </citation>
    <scope>NUCLEOTIDE SEQUENCE</scope>
</reference>
<gene>
    <name evidence="1" type="ORF">UFOPK2582_01727</name>
</gene>
<protein>
    <submittedName>
        <fullName evidence="1">Unannotated protein</fullName>
    </submittedName>
</protein>
<accession>A0A6J6R246</accession>
<dbReference type="AlphaFoldDB" id="A0A6J6R246"/>
<evidence type="ECO:0000313" key="1">
    <source>
        <dbReference type="EMBL" id="CAB4717172.1"/>
    </source>
</evidence>